<dbReference type="EMBL" id="JBBNAG010000010">
    <property type="protein sequence ID" value="KAK9100776.1"/>
    <property type="molecule type" value="Genomic_DNA"/>
</dbReference>
<reference evidence="1 2" key="1">
    <citation type="submission" date="2024-01" db="EMBL/GenBank/DDBJ databases">
        <title>Genome assemblies of Stephania.</title>
        <authorList>
            <person name="Yang L."/>
        </authorList>
    </citation>
    <scope>NUCLEOTIDE SEQUENCE [LARGE SCALE GENOMIC DNA]</scope>
    <source>
        <strain evidence="1">JXDWG</strain>
        <tissue evidence="1">Leaf</tissue>
    </source>
</reference>
<protein>
    <submittedName>
        <fullName evidence="1">Uncharacterized protein</fullName>
    </submittedName>
</protein>
<dbReference type="AlphaFoldDB" id="A0AAP0EW52"/>
<evidence type="ECO:0000313" key="1">
    <source>
        <dbReference type="EMBL" id="KAK9100776.1"/>
    </source>
</evidence>
<name>A0AAP0EW52_9MAGN</name>
<gene>
    <name evidence="1" type="ORF">Scep_024206</name>
</gene>
<sequence length="62" mass="6842">MLCMKSMSSVFSSCSHGSPPNFSFCEITTLKSPTITLGSAQIWNFVDNCCNWDSFVALSLLR</sequence>
<proteinExistence type="predicted"/>
<comment type="caution">
    <text evidence="1">The sequence shown here is derived from an EMBL/GenBank/DDBJ whole genome shotgun (WGS) entry which is preliminary data.</text>
</comment>
<dbReference type="Proteomes" id="UP001419268">
    <property type="component" value="Unassembled WGS sequence"/>
</dbReference>
<organism evidence="1 2">
    <name type="scientific">Stephania cephalantha</name>
    <dbReference type="NCBI Taxonomy" id="152367"/>
    <lineage>
        <taxon>Eukaryota</taxon>
        <taxon>Viridiplantae</taxon>
        <taxon>Streptophyta</taxon>
        <taxon>Embryophyta</taxon>
        <taxon>Tracheophyta</taxon>
        <taxon>Spermatophyta</taxon>
        <taxon>Magnoliopsida</taxon>
        <taxon>Ranunculales</taxon>
        <taxon>Menispermaceae</taxon>
        <taxon>Menispermoideae</taxon>
        <taxon>Cissampelideae</taxon>
        <taxon>Stephania</taxon>
    </lineage>
</organism>
<evidence type="ECO:0000313" key="2">
    <source>
        <dbReference type="Proteomes" id="UP001419268"/>
    </source>
</evidence>
<keyword evidence="2" id="KW-1185">Reference proteome</keyword>
<accession>A0AAP0EW52</accession>